<evidence type="ECO:0000256" key="5">
    <source>
        <dbReference type="ARBA" id="ARBA00022763"/>
    </source>
</evidence>
<feature type="binding site" evidence="11">
    <location>
        <position position="156"/>
    </location>
    <ligand>
        <name>Mg(2+)</name>
        <dbReference type="ChEBI" id="CHEBI:18420"/>
        <label>1</label>
    </ligand>
</feature>
<feature type="binding site" evidence="11">
    <location>
        <position position="28"/>
    </location>
    <ligand>
        <name>Mg(2+)</name>
        <dbReference type="ChEBI" id="CHEBI:18420"/>
        <label>1</label>
    </ligand>
</feature>
<dbReference type="EMBL" id="CSTE01000002">
    <property type="protein sequence ID" value="CQR49686.1"/>
    <property type="molecule type" value="Genomic_DNA"/>
</dbReference>
<dbReference type="InterPro" id="IPR036279">
    <property type="entry name" value="5-3_exonuclease_C_sf"/>
</dbReference>
<evidence type="ECO:0000313" key="15">
    <source>
        <dbReference type="EMBL" id="CQR49686.1"/>
    </source>
</evidence>
<evidence type="ECO:0000256" key="7">
    <source>
        <dbReference type="ARBA" id="ARBA00022839"/>
    </source>
</evidence>
<dbReference type="InterPro" id="IPR019974">
    <property type="entry name" value="XPG_CS"/>
</dbReference>
<dbReference type="HAMAP" id="MF_00614">
    <property type="entry name" value="Fen"/>
    <property type="match status" value="1"/>
</dbReference>
<dbReference type="CDD" id="cd09867">
    <property type="entry name" value="PIN_FEN1"/>
    <property type="match status" value="1"/>
</dbReference>
<comment type="cofactor">
    <cofactor evidence="11">
        <name>Mg(2+)</name>
        <dbReference type="ChEBI" id="CHEBI:18420"/>
    </cofactor>
    <text evidence="11">Binds 2 magnesium ions per subunit. They probably participate in the reaction catalyzed by the enzyme. May bind an additional third magnesium ion after substrate binding.</text>
</comment>
<evidence type="ECO:0000256" key="8">
    <source>
        <dbReference type="ARBA" id="ARBA00022842"/>
    </source>
</evidence>
<protein>
    <recommendedName>
        <fullName evidence="11">Flap endonuclease 1</fullName>
        <shortName evidence="11">FEN-1</shortName>
        <ecNumber evidence="11">3.1.-.-</ecNumber>
    </recommendedName>
    <alternativeName>
        <fullName evidence="11">Flap structure-specific endonuclease 1</fullName>
    </alternativeName>
</protein>
<dbReference type="PANTHER" id="PTHR11081">
    <property type="entry name" value="FLAP ENDONUCLEASE FAMILY MEMBER"/>
    <property type="match status" value="1"/>
</dbReference>
<keyword evidence="12" id="KW-0175">Coiled coil</keyword>
<keyword evidence="1 11" id="KW-0235">DNA replication</keyword>
<dbReference type="GO" id="GO:0043137">
    <property type="term" value="P:DNA replication, removal of RNA primer"/>
    <property type="evidence" value="ECO:0007669"/>
    <property type="project" value="UniProtKB-UniRule"/>
</dbReference>
<organism evidence="15 16">
    <name type="scientific">Haloferax massiliensis</name>
    <dbReference type="NCBI Taxonomy" id="1476858"/>
    <lineage>
        <taxon>Archaea</taxon>
        <taxon>Methanobacteriati</taxon>
        <taxon>Methanobacteriota</taxon>
        <taxon>Stenosarchaea group</taxon>
        <taxon>Halobacteria</taxon>
        <taxon>Halobacteriales</taxon>
        <taxon>Haloferacaceae</taxon>
        <taxon>Haloferax</taxon>
    </lineage>
</organism>
<dbReference type="InterPro" id="IPR006086">
    <property type="entry name" value="XPG-I_dom"/>
</dbReference>
<evidence type="ECO:0000256" key="9">
    <source>
        <dbReference type="ARBA" id="ARBA00023204"/>
    </source>
</evidence>
<feature type="binding site" evidence="11">
    <location>
        <position position="175"/>
    </location>
    <ligand>
        <name>Mg(2+)</name>
        <dbReference type="ChEBI" id="CHEBI:18420"/>
        <label>2</label>
    </ligand>
</feature>
<comment type="function">
    <text evidence="11">Structure-specific nuclease with 5'-flap endonuclease and 5'-3' exonuclease activities involved in DNA replication and repair. During DNA replication, cleaves the 5'-overhanging flap structure that is generated by displacement synthesis when DNA polymerase encounters the 5'-end of a downstream Okazaki fragment. Binds the unpaired 3'-DNA end and kinks the DNA to facilitate 5' cleavage specificity. Cleaves one nucleotide into the double-stranded DNA from the junction in flap DNA, leaving a nick for ligation. Also involved in the base excision repair (BER) pathway. Acts as a genome stabilization factor that prevents flaps from equilibrating into structurs that lead to duplications and deletions. Also possesses 5'-3' exonuclease activity on nicked or gapped double-stranded DNA.</text>
</comment>
<dbReference type="GO" id="GO:0017108">
    <property type="term" value="F:5'-flap endonuclease activity"/>
    <property type="evidence" value="ECO:0007669"/>
    <property type="project" value="UniProtKB-UniRule"/>
</dbReference>
<keyword evidence="3 11" id="KW-0479">Metal-binding</keyword>
<keyword evidence="16" id="KW-1185">Reference proteome</keyword>
<dbReference type="AlphaFoldDB" id="A0A0D6JP42"/>
<evidence type="ECO:0000259" key="13">
    <source>
        <dbReference type="SMART" id="SM00484"/>
    </source>
</evidence>
<dbReference type="CDD" id="cd09903">
    <property type="entry name" value="H3TH_FEN1-Arc"/>
    <property type="match status" value="1"/>
</dbReference>
<feature type="domain" description="XPG N-terminal" evidence="14">
    <location>
        <begin position="1"/>
        <end position="103"/>
    </location>
</feature>
<feature type="binding site" evidence="11">
    <location>
        <position position="177"/>
    </location>
    <ligand>
        <name>Mg(2+)</name>
        <dbReference type="ChEBI" id="CHEBI:18420"/>
        <label>2</label>
    </ligand>
</feature>
<dbReference type="InterPro" id="IPR029060">
    <property type="entry name" value="PIN-like_dom_sf"/>
</dbReference>
<keyword evidence="4 11" id="KW-0255">Endonuclease</keyword>
<feature type="binding site" evidence="11">
    <location>
        <position position="82"/>
    </location>
    <ligand>
        <name>Mg(2+)</name>
        <dbReference type="ChEBI" id="CHEBI:18420"/>
        <label>1</label>
    </ligand>
</feature>
<dbReference type="SUPFAM" id="SSF88723">
    <property type="entry name" value="PIN domain-like"/>
    <property type="match status" value="1"/>
</dbReference>
<dbReference type="InterPro" id="IPR023426">
    <property type="entry name" value="Flap_endonuc"/>
</dbReference>
<comment type="subunit">
    <text evidence="11">Interacts with PCNA. PCNA stimulates the nuclease activity without altering cleavage specificity.</text>
</comment>
<dbReference type="PROSITE" id="PS00841">
    <property type="entry name" value="XPG_1"/>
    <property type="match status" value="1"/>
</dbReference>
<evidence type="ECO:0000256" key="2">
    <source>
        <dbReference type="ARBA" id="ARBA00022722"/>
    </source>
</evidence>
<dbReference type="InterPro" id="IPR006085">
    <property type="entry name" value="XPG_DNA_repair_N"/>
</dbReference>
<name>A0A0D6JP42_9EURY</name>
<dbReference type="GO" id="GO:0008409">
    <property type="term" value="F:5'-3' exonuclease activity"/>
    <property type="evidence" value="ECO:0007669"/>
    <property type="project" value="UniProtKB-UniRule"/>
</dbReference>
<evidence type="ECO:0000256" key="6">
    <source>
        <dbReference type="ARBA" id="ARBA00022801"/>
    </source>
</evidence>
<evidence type="ECO:0000259" key="14">
    <source>
        <dbReference type="SMART" id="SM00485"/>
    </source>
</evidence>
<keyword evidence="8 11" id="KW-0460">Magnesium</keyword>
<evidence type="ECO:0000256" key="3">
    <source>
        <dbReference type="ARBA" id="ARBA00022723"/>
    </source>
</evidence>
<evidence type="ECO:0000313" key="16">
    <source>
        <dbReference type="Proteomes" id="UP000198902"/>
    </source>
</evidence>
<evidence type="ECO:0000256" key="4">
    <source>
        <dbReference type="ARBA" id="ARBA00022759"/>
    </source>
</evidence>
<dbReference type="OrthoDB" id="9593at2157"/>
<dbReference type="SMART" id="SM00279">
    <property type="entry name" value="HhH2"/>
    <property type="match status" value="1"/>
</dbReference>
<dbReference type="SMART" id="SM00484">
    <property type="entry name" value="XPGI"/>
    <property type="match status" value="1"/>
</dbReference>
<dbReference type="Gene3D" id="1.10.150.20">
    <property type="entry name" value="5' to 3' exonuclease, C-terminal subdomain"/>
    <property type="match status" value="1"/>
</dbReference>
<keyword evidence="9 11" id="KW-0234">DNA repair</keyword>
<feature type="domain" description="XPG-I" evidence="13">
    <location>
        <begin position="142"/>
        <end position="210"/>
    </location>
</feature>
<evidence type="ECO:0000256" key="11">
    <source>
        <dbReference type="HAMAP-Rule" id="MF_00614"/>
    </source>
</evidence>
<dbReference type="RefSeq" id="WP_089777555.1">
    <property type="nucleotide sequence ID" value="NZ_CABLRR010000002.1"/>
</dbReference>
<dbReference type="NCBIfam" id="TIGR03674">
    <property type="entry name" value="fen_arch"/>
    <property type="match status" value="1"/>
</dbReference>
<feature type="region of interest" description="Interaction with PCNA" evidence="11">
    <location>
        <begin position="318"/>
        <end position="326"/>
    </location>
</feature>
<dbReference type="InterPro" id="IPR019973">
    <property type="entry name" value="Flap_endonuc_arc"/>
</dbReference>
<feature type="binding site" evidence="11">
    <location>
        <position position="154"/>
    </location>
    <ligand>
        <name>Mg(2+)</name>
        <dbReference type="ChEBI" id="CHEBI:18420"/>
        <label>1</label>
    </ligand>
</feature>
<evidence type="ECO:0000256" key="12">
    <source>
        <dbReference type="SAM" id="Coils"/>
    </source>
</evidence>
<keyword evidence="5 11" id="KW-0227">DNA damage</keyword>
<dbReference type="Proteomes" id="UP000198902">
    <property type="component" value="Unassembled WGS sequence"/>
</dbReference>
<keyword evidence="6 11" id="KW-0378">Hydrolase</keyword>
<dbReference type="PANTHER" id="PTHR11081:SF9">
    <property type="entry name" value="FLAP ENDONUCLEASE 1"/>
    <property type="match status" value="1"/>
</dbReference>
<comment type="caution">
    <text evidence="11">Lacks conserved residue(s) required for the propagation of feature annotation.</text>
</comment>
<feature type="binding site" evidence="11">
    <location>
        <position position="225"/>
    </location>
    <ligand>
        <name>Mg(2+)</name>
        <dbReference type="ChEBI" id="CHEBI:18420"/>
        <label>2</label>
    </ligand>
</feature>
<dbReference type="PRINTS" id="PR00853">
    <property type="entry name" value="XPGRADSUPER"/>
</dbReference>
<dbReference type="InterPro" id="IPR006084">
    <property type="entry name" value="XPG/Rad2"/>
</dbReference>
<dbReference type="Gene3D" id="3.40.50.1010">
    <property type="entry name" value="5'-nuclease"/>
    <property type="match status" value="1"/>
</dbReference>
<keyword evidence="2 11" id="KW-0540">Nuclease</keyword>
<dbReference type="GO" id="GO:0003677">
    <property type="term" value="F:DNA binding"/>
    <property type="evidence" value="ECO:0007669"/>
    <property type="project" value="UniProtKB-UniRule"/>
</dbReference>
<feature type="coiled-coil region" evidence="12">
    <location>
        <begin position="93"/>
        <end position="139"/>
    </location>
</feature>
<dbReference type="GO" id="GO:0006281">
    <property type="term" value="P:DNA repair"/>
    <property type="evidence" value="ECO:0007669"/>
    <property type="project" value="UniProtKB-UniRule"/>
</dbReference>
<accession>A0A0D6JP42</accession>
<reference evidence="16" key="1">
    <citation type="submission" date="2015-03" db="EMBL/GenBank/DDBJ databases">
        <authorList>
            <person name="Urmite Genomes"/>
        </authorList>
    </citation>
    <scope>NUCLEOTIDE SEQUENCE [LARGE SCALE GENOMIC DNA]</scope>
    <source>
        <strain evidence="16">Arc-Hr</strain>
    </source>
</reference>
<keyword evidence="7 11" id="KW-0269">Exonuclease</keyword>
<dbReference type="Pfam" id="PF00867">
    <property type="entry name" value="XPG_I"/>
    <property type="match status" value="1"/>
</dbReference>
<dbReference type="EC" id="3.1.-.-" evidence="11"/>
<dbReference type="GO" id="GO:0000287">
    <property type="term" value="F:magnesium ion binding"/>
    <property type="evidence" value="ECO:0007669"/>
    <property type="project" value="UniProtKB-UniRule"/>
</dbReference>
<dbReference type="SMART" id="SM00485">
    <property type="entry name" value="XPGN"/>
    <property type="match status" value="1"/>
</dbReference>
<sequence>MGNADLRTLAALSEVSFEEVAGSVVAVDAHNWLYRYLTTTVKWTSSEKYTTDAGEEVANLVGIVQGLPKFFEHDLTPVFVFDGGVTEMKDDEVAKRREQREKAEERLEAAREAGDAVEAARMEARTQRLTETIQDTSRELLSLLDVPVVEAPAEGEAQASYMARKGDADYVGSEDYDTLLFGAPYTLRQLTSKGNPELMDLDATLDRHDITYEQLVDIAMLCGTDFNEGITGIGPKTAVKVVKEHGDLWSVLEARGDTIPNADRVREFFLDPPVTDDYGYDTHIDPDVAAAREFVTETWEVDPEEVRRGFERIEESVTQTGLDRWT</sequence>
<evidence type="ECO:0000256" key="1">
    <source>
        <dbReference type="ARBA" id="ARBA00022705"/>
    </source>
</evidence>
<proteinExistence type="inferred from homology"/>
<evidence type="ECO:0000256" key="10">
    <source>
        <dbReference type="ARBA" id="ARBA00024702"/>
    </source>
</evidence>
<dbReference type="InterPro" id="IPR008918">
    <property type="entry name" value="HhH2"/>
</dbReference>
<dbReference type="SUPFAM" id="SSF47807">
    <property type="entry name" value="5' to 3' exonuclease, C-terminal subdomain"/>
    <property type="match status" value="1"/>
</dbReference>
<dbReference type="Pfam" id="PF00752">
    <property type="entry name" value="XPG_N"/>
    <property type="match status" value="1"/>
</dbReference>
<comment type="similarity">
    <text evidence="11">Belongs to the XPG/RAD2 endonuclease family. FEN1 subfamily.</text>
</comment>
<gene>
    <name evidence="11" type="primary">fen</name>
    <name evidence="15" type="ORF">BN996_01154</name>
</gene>
<comment type="function">
    <text evidence="10">Structure-specific nuclease with 5'-flap endonuclease and 5'-3' exonuclease activities involved in DNA replication and repair. During DNA replication, cleaves the 5'-overhanging flap structure that is generated by displacement synthesis when DNA polymerase encounters the 5'-end of a downstream Okazaki fragment. Binds the unpaired 3'-DNA end and kinks the DNA to facilitate 5' cleavage specificity. Cleaves one nucleotide into the double-stranded DNA from the junction in flap DNA, leaving a nick for ligation. Also involved in the base excision repair (BER) pathway. Acts as a genome stabilization factor that prevents flaps from equilibrating into structures that lead to duplications and deletions. Also possesses 5'-3' exonuclease activity on nicked or gapped double-stranded DNA.</text>
</comment>